<sequence>MGQVIDVTDREDNLPEALTNTIKTGFRSGEYLADRPAIDAVEDDETVAYVLTNQRQGIAIQDGTTSTVLPDSRYETVVVVTDRRVIALVGKMGGDRQFTLDIEAIADVDTTKKRRTGTLTIDRADGTTWKIQTAASGLSGVATYLQDRSDTCREPGRMRAATQSIRGLLDSTVGSAKSFERDQVAELIPAMDESTPGRSMETDTPTTSSGSTGSSDTEQDADKPDTETAIDDILQALAKTDWRARGAQPESPFDLLAEREDELVGVVVNCPDDGHIDPSLIKRCDAISGAAGTDTVMLATTGTVRPGDARLAADLGVRLRNVATMRDTTDPPVVEAVTEMVTNVLTETGWTVRPEGAGPFDLLAECGDELMGIVVHSPEDGTVRSSIQHCDRITGAAGTDTVMLATTGTVRDADAELADELGVRLVKSDSLGQRHVTRIVHE</sequence>
<organism evidence="2 3">
    <name type="scientific">Haloarcula salinisoli</name>
    <dbReference type="NCBI Taxonomy" id="2487746"/>
    <lineage>
        <taxon>Archaea</taxon>
        <taxon>Methanobacteriati</taxon>
        <taxon>Methanobacteriota</taxon>
        <taxon>Stenosarchaea group</taxon>
        <taxon>Halobacteria</taxon>
        <taxon>Halobacteriales</taxon>
        <taxon>Haloarculaceae</taxon>
        <taxon>Haloarcula</taxon>
    </lineage>
</organism>
<evidence type="ECO:0000256" key="1">
    <source>
        <dbReference type="SAM" id="MobiDB-lite"/>
    </source>
</evidence>
<reference evidence="2" key="1">
    <citation type="submission" date="2021-06" db="EMBL/GenBank/DDBJ databases">
        <title>Halomicroarcula sp. F24A a new haloarchaeum isolated from saline soil.</title>
        <authorList>
            <person name="Duran-Viseras A."/>
            <person name="Sanchez-Porro C."/>
            <person name="Ventosa A."/>
        </authorList>
    </citation>
    <scope>NUCLEOTIDE SEQUENCE</scope>
    <source>
        <strain evidence="2">F24A</strain>
    </source>
</reference>
<accession>A0A8J8C7V7</accession>
<gene>
    <name evidence="2" type="ORF">EGD98_08455</name>
</gene>
<evidence type="ECO:0008006" key="4">
    <source>
        <dbReference type="Google" id="ProtNLM"/>
    </source>
</evidence>
<dbReference type="AlphaFoldDB" id="A0A8J8C7V7"/>
<feature type="region of interest" description="Disordered" evidence="1">
    <location>
        <begin position="187"/>
        <end position="225"/>
    </location>
</feature>
<comment type="caution">
    <text evidence="2">The sequence shown here is derived from an EMBL/GenBank/DDBJ whole genome shotgun (WGS) entry which is preliminary data.</text>
</comment>
<name>A0A8J8C7V7_9EURY</name>
<proteinExistence type="predicted"/>
<keyword evidence="3" id="KW-1185">Reference proteome</keyword>
<protein>
    <recommendedName>
        <fullName evidence="4">Restriction endonuclease</fullName>
    </recommendedName>
</protein>
<evidence type="ECO:0000313" key="3">
    <source>
        <dbReference type="Proteomes" id="UP000783863"/>
    </source>
</evidence>
<dbReference type="RefSeq" id="WP_220587897.1">
    <property type="nucleotide sequence ID" value="NZ_RKLQ01000001.1"/>
</dbReference>
<feature type="compositionally biased region" description="Low complexity" evidence="1">
    <location>
        <begin position="202"/>
        <end position="216"/>
    </location>
</feature>
<dbReference type="Proteomes" id="UP000783863">
    <property type="component" value="Unassembled WGS sequence"/>
</dbReference>
<evidence type="ECO:0000313" key="2">
    <source>
        <dbReference type="EMBL" id="MBX0303702.1"/>
    </source>
</evidence>
<dbReference type="EMBL" id="RKLQ01000001">
    <property type="protein sequence ID" value="MBX0303702.1"/>
    <property type="molecule type" value="Genomic_DNA"/>
</dbReference>